<protein>
    <submittedName>
        <fullName evidence="2">Uncharacterized protein</fullName>
    </submittedName>
</protein>
<keyword evidence="1" id="KW-1133">Transmembrane helix</keyword>
<dbReference type="RefSeq" id="WP_170141399.1">
    <property type="nucleotide sequence ID" value="NZ_QUNI01000002.1"/>
</dbReference>
<accession>A0A3E0ERG6</accession>
<keyword evidence="1" id="KW-0812">Transmembrane</keyword>
<dbReference type="Proteomes" id="UP000257136">
    <property type="component" value="Unassembled WGS sequence"/>
</dbReference>
<feature type="transmembrane region" description="Helical" evidence="1">
    <location>
        <begin position="22"/>
        <end position="42"/>
    </location>
</feature>
<name>A0A3E0ERG6_9FLAO</name>
<sequence length="48" mass="5537">MNDIIRFHNGGYNYSIRTSGEVLSVIIREITVLYVSIFFIGAKVRLIF</sequence>
<evidence type="ECO:0000256" key="1">
    <source>
        <dbReference type="SAM" id="Phobius"/>
    </source>
</evidence>
<evidence type="ECO:0000313" key="2">
    <source>
        <dbReference type="EMBL" id="REH00813.1"/>
    </source>
</evidence>
<organism evidence="2 3">
    <name type="scientific">Flavobacterium aquicola</name>
    <dbReference type="NCBI Taxonomy" id="1682742"/>
    <lineage>
        <taxon>Bacteria</taxon>
        <taxon>Pseudomonadati</taxon>
        <taxon>Bacteroidota</taxon>
        <taxon>Flavobacteriia</taxon>
        <taxon>Flavobacteriales</taxon>
        <taxon>Flavobacteriaceae</taxon>
        <taxon>Flavobacterium</taxon>
    </lineage>
</organism>
<keyword evidence="1" id="KW-0472">Membrane</keyword>
<keyword evidence="3" id="KW-1185">Reference proteome</keyword>
<reference evidence="2 3" key="1">
    <citation type="submission" date="2018-08" db="EMBL/GenBank/DDBJ databases">
        <title>Genomic Encyclopedia of Archaeal and Bacterial Type Strains, Phase II (KMG-II): from individual species to whole genera.</title>
        <authorList>
            <person name="Goeker M."/>
        </authorList>
    </citation>
    <scope>NUCLEOTIDE SEQUENCE [LARGE SCALE GENOMIC DNA]</scope>
    <source>
        <strain evidence="2 3">DSM 100880</strain>
    </source>
</reference>
<comment type="caution">
    <text evidence="2">The sequence shown here is derived from an EMBL/GenBank/DDBJ whole genome shotgun (WGS) entry which is preliminary data.</text>
</comment>
<gene>
    <name evidence="2" type="ORF">C8P67_10257</name>
</gene>
<dbReference type="EMBL" id="QUNI01000002">
    <property type="protein sequence ID" value="REH00813.1"/>
    <property type="molecule type" value="Genomic_DNA"/>
</dbReference>
<evidence type="ECO:0000313" key="3">
    <source>
        <dbReference type="Proteomes" id="UP000257136"/>
    </source>
</evidence>
<dbReference type="AlphaFoldDB" id="A0A3E0ERG6"/>
<proteinExistence type="predicted"/>